<dbReference type="AlphaFoldDB" id="A0A832MMF4"/>
<dbReference type="PROSITE" id="PS51340">
    <property type="entry name" value="MOSC"/>
    <property type="match status" value="1"/>
</dbReference>
<dbReference type="EMBL" id="DSQF01000020">
    <property type="protein sequence ID" value="HGZ43761.1"/>
    <property type="molecule type" value="Genomic_DNA"/>
</dbReference>
<protein>
    <submittedName>
        <fullName evidence="2">MOSC domain-containing protein</fullName>
    </submittedName>
</protein>
<dbReference type="InterPro" id="IPR005302">
    <property type="entry name" value="MoCF_Sase_C"/>
</dbReference>
<dbReference type="PANTHER" id="PTHR36930">
    <property type="entry name" value="METAL-SULFUR CLUSTER BIOSYNTHESIS PROTEINS YUAD-RELATED"/>
    <property type="match status" value="1"/>
</dbReference>
<dbReference type="SUPFAM" id="SSF50800">
    <property type="entry name" value="PK beta-barrel domain-like"/>
    <property type="match status" value="1"/>
</dbReference>
<dbReference type="GO" id="GO:0030151">
    <property type="term" value="F:molybdenum ion binding"/>
    <property type="evidence" value="ECO:0007669"/>
    <property type="project" value="InterPro"/>
</dbReference>
<name>A0A832MMF4_UNCEI</name>
<evidence type="ECO:0000259" key="1">
    <source>
        <dbReference type="PROSITE" id="PS51340"/>
    </source>
</evidence>
<dbReference type="GO" id="GO:0003824">
    <property type="term" value="F:catalytic activity"/>
    <property type="evidence" value="ECO:0007669"/>
    <property type="project" value="InterPro"/>
</dbReference>
<feature type="domain" description="MOSC" evidence="1">
    <location>
        <begin position="19"/>
        <end position="139"/>
    </location>
</feature>
<reference evidence="2" key="1">
    <citation type="journal article" date="2020" name="mSystems">
        <title>Genome- and Community-Level Interaction Insights into Carbon Utilization and Element Cycling Functions of Hydrothermarchaeota in Hydrothermal Sediment.</title>
        <authorList>
            <person name="Zhou Z."/>
            <person name="Liu Y."/>
            <person name="Xu W."/>
            <person name="Pan J."/>
            <person name="Luo Z.H."/>
            <person name="Li M."/>
        </authorList>
    </citation>
    <scope>NUCLEOTIDE SEQUENCE [LARGE SCALE GENOMIC DNA]</scope>
    <source>
        <strain evidence="2">SpSt-381</strain>
    </source>
</reference>
<dbReference type="InterPro" id="IPR052716">
    <property type="entry name" value="MOSC_domain"/>
</dbReference>
<dbReference type="PANTHER" id="PTHR36930:SF1">
    <property type="entry name" value="MOSC DOMAIN-CONTAINING PROTEIN"/>
    <property type="match status" value="1"/>
</dbReference>
<organism evidence="2">
    <name type="scientific">Eiseniibacteriota bacterium</name>
    <dbReference type="NCBI Taxonomy" id="2212470"/>
    <lineage>
        <taxon>Bacteria</taxon>
        <taxon>Candidatus Eiseniibacteriota</taxon>
    </lineage>
</organism>
<dbReference type="InterPro" id="IPR011037">
    <property type="entry name" value="Pyrv_Knase-like_insert_dom_sf"/>
</dbReference>
<dbReference type="GO" id="GO:0030170">
    <property type="term" value="F:pyridoxal phosphate binding"/>
    <property type="evidence" value="ECO:0007669"/>
    <property type="project" value="InterPro"/>
</dbReference>
<sequence length="146" mass="15330">MSATVTALHLAPARRAPVTPVPHAVALADAGLEGDHHARPGSRRQVLLMDDDTLRHFALAPGEVREQVTVRGLDVHALAPGTRLAIGEALFEVAQPCDPCAFIEGLRPGLQAAMQGRRGRFVRVVRGGRIAVGDAVSASSPGEPAR</sequence>
<accession>A0A832MMF4</accession>
<dbReference type="Gene3D" id="2.40.33.20">
    <property type="entry name" value="PK beta-barrel domain-like"/>
    <property type="match status" value="1"/>
</dbReference>
<gene>
    <name evidence="2" type="ORF">ENR23_10120</name>
</gene>
<comment type="caution">
    <text evidence="2">The sequence shown here is derived from an EMBL/GenBank/DDBJ whole genome shotgun (WGS) entry which is preliminary data.</text>
</comment>
<evidence type="ECO:0000313" key="2">
    <source>
        <dbReference type="EMBL" id="HGZ43761.1"/>
    </source>
</evidence>
<dbReference type="Pfam" id="PF03473">
    <property type="entry name" value="MOSC"/>
    <property type="match status" value="1"/>
</dbReference>
<proteinExistence type="predicted"/>